<dbReference type="InterPro" id="IPR008964">
    <property type="entry name" value="Invasin/intimin_cell_adhesion"/>
</dbReference>
<feature type="domain" description="BIG2" evidence="2">
    <location>
        <begin position="30"/>
        <end position="109"/>
    </location>
</feature>
<protein>
    <recommendedName>
        <fullName evidence="2">BIG2 domain-containing protein</fullName>
    </recommendedName>
</protein>
<keyword evidence="4" id="KW-1185">Reference proteome</keyword>
<dbReference type="PROSITE" id="PS51257">
    <property type="entry name" value="PROKAR_LIPOPROTEIN"/>
    <property type="match status" value="1"/>
</dbReference>
<dbReference type="Gene3D" id="2.60.40.1080">
    <property type="match status" value="1"/>
</dbReference>
<organism evidence="3 4">
    <name type="scientific">Longimicrobium terrae</name>
    <dbReference type="NCBI Taxonomy" id="1639882"/>
    <lineage>
        <taxon>Bacteria</taxon>
        <taxon>Pseudomonadati</taxon>
        <taxon>Gemmatimonadota</taxon>
        <taxon>Longimicrobiia</taxon>
        <taxon>Longimicrobiales</taxon>
        <taxon>Longimicrobiaceae</taxon>
        <taxon>Longimicrobium</taxon>
    </lineage>
</organism>
<dbReference type="InterPro" id="IPR007280">
    <property type="entry name" value="Peptidase_C_arc/bac"/>
</dbReference>
<comment type="caution">
    <text evidence="3">The sequence shown here is derived from an EMBL/GenBank/DDBJ whole genome shotgun (WGS) entry which is preliminary data.</text>
</comment>
<evidence type="ECO:0000313" key="4">
    <source>
        <dbReference type="Proteomes" id="UP000582837"/>
    </source>
</evidence>
<reference evidence="3 4" key="1">
    <citation type="submission" date="2020-08" db="EMBL/GenBank/DDBJ databases">
        <title>Genomic Encyclopedia of Type Strains, Phase IV (KMG-IV): sequencing the most valuable type-strain genomes for metagenomic binning, comparative biology and taxonomic classification.</title>
        <authorList>
            <person name="Goeker M."/>
        </authorList>
    </citation>
    <scope>NUCLEOTIDE SEQUENCE [LARGE SCALE GENOMIC DNA]</scope>
    <source>
        <strain evidence="3 4">DSM 29007</strain>
    </source>
</reference>
<evidence type="ECO:0000259" key="2">
    <source>
        <dbReference type="SMART" id="SM00635"/>
    </source>
</evidence>
<proteinExistence type="predicted"/>
<evidence type="ECO:0000256" key="1">
    <source>
        <dbReference type="SAM" id="SignalP"/>
    </source>
</evidence>
<dbReference type="Proteomes" id="UP000582837">
    <property type="component" value="Unassembled WGS sequence"/>
</dbReference>
<dbReference type="SMART" id="SM00635">
    <property type="entry name" value="BID_2"/>
    <property type="match status" value="1"/>
</dbReference>
<dbReference type="AlphaFoldDB" id="A0A841H6D4"/>
<gene>
    <name evidence="3" type="ORF">HNQ61_005142</name>
</gene>
<dbReference type="Gene3D" id="2.60.120.380">
    <property type="match status" value="1"/>
</dbReference>
<feature type="chain" id="PRO_5032657892" description="BIG2 domain-containing protein" evidence="1">
    <location>
        <begin position="20"/>
        <end position="227"/>
    </location>
</feature>
<feature type="signal peptide" evidence="1">
    <location>
        <begin position="1"/>
        <end position="19"/>
    </location>
</feature>
<dbReference type="SUPFAM" id="SSF89260">
    <property type="entry name" value="Collagen-binding domain"/>
    <property type="match status" value="1"/>
</dbReference>
<name>A0A841H6D4_9BACT</name>
<dbReference type="Pfam" id="PF04151">
    <property type="entry name" value="PPC"/>
    <property type="match status" value="1"/>
</dbReference>
<dbReference type="RefSeq" id="WP_170038558.1">
    <property type="nucleotide sequence ID" value="NZ_JABDTL010000002.1"/>
</dbReference>
<evidence type="ECO:0000313" key="3">
    <source>
        <dbReference type="EMBL" id="MBB6073472.1"/>
    </source>
</evidence>
<accession>A0A841H6D4</accession>
<dbReference type="Pfam" id="PF02368">
    <property type="entry name" value="Big_2"/>
    <property type="match status" value="1"/>
</dbReference>
<dbReference type="SUPFAM" id="SSF49373">
    <property type="entry name" value="Invasin/intimin cell-adhesion fragments"/>
    <property type="match status" value="1"/>
</dbReference>
<keyword evidence="1" id="KW-0732">Signal</keyword>
<sequence>MKIRTPVRTFCVLAFTAFAAACESSTSGSNVDTVIIEADDSEVTVGQSLQLQATAYDDDGEPLNRNDIEWTSSNPSVATVSASGLLTGVSLGTVAITAEVGGEFDTQSFQVVPPVDDGDECPITAINIGSTATGTLSTSDCALDDGTHFDFYAFTVSSTRTVTITLRSSAFDAYLFLLSSDAQVIAQDNDSGGGRDAAITRTLSAGTYVIAANSFNVADGSYTLSVQ</sequence>
<dbReference type="InterPro" id="IPR003343">
    <property type="entry name" value="Big_2"/>
</dbReference>
<dbReference type="EMBL" id="JACHIA010000025">
    <property type="protein sequence ID" value="MBB6073472.1"/>
    <property type="molecule type" value="Genomic_DNA"/>
</dbReference>